<dbReference type="Pfam" id="PF21142">
    <property type="entry name" value="A2M_bMG2"/>
    <property type="match status" value="1"/>
</dbReference>
<keyword evidence="2" id="KW-0732">Signal</keyword>
<dbReference type="InterPro" id="IPR047565">
    <property type="entry name" value="Alpha-macroglob_thiol-ester_cl"/>
</dbReference>
<evidence type="ECO:0000259" key="5">
    <source>
        <dbReference type="SMART" id="SM01360"/>
    </source>
</evidence>
<dbReference type="PANTHER" id="PTHR40094">
    <property type="entry name" value="ALPHA-2-MACROGLOBULIN HOMOLOG"/>
    <property type="match status" value="1"/>
</dbReference>
<dbReference type="InterPro" id="IPR011626">
    <property type="entry name" value="Alpha-macroglobulin_TED"/>
</dbReference>
<dbReference type="PIRSF" id="PIRSF038980">
    <property type="entry name" value="A2M_bac"/>
    <property type="match status" value="1"/>
</dbReference>
<dbReference type="SMART" id="SM01360">
    <property type="entry name" value="A2M"/>
    <property type="match status" value="1"/>
</dbReference>
<comment type="function">
    <text evidence="3">Protects the bacterial cell from host peptidases.</text>
</comment>
<keyword evidence="3" id="KW-0646">Protease inhibitor</keyword>
<dbReference type="InterPro" id="IPR040639">
    <property type="entry name" value="A2MG_MG1"/>
</dbReference>
<dbReference type="Pfam" id="PF17962">
    <property type="entry name" value="bMG6"/>
    <property type="match status" value="1"/>
</dbReference>
<dbReference type="Pfam" id="PF01835">
    <property type="entry name" value="MG2"/>
    <property type="match status" value="1"/>
</dbReference>
<dbReference type="Pfam" id="PF17973">
    <property type="entry name" value="bMG10"/>
    <property type="match status" value="1"/>
</dbReference>
<comment type="similarity">
    <text evidence="1">Belongs to the protease inhibitor I39 (alpha-2-macroglobulin) family. Bacterial alpha-2-macroglobulin subfamily.</text>
</comment>
<dbReference type="InterPro" id="IPR011625">
    <property type="entry name" value="A2M_N_BRD"/>
</dbReference>
<keyword evidence="3" id="KW-0472">Membrane</keyword>
<feature type="domain" description="Alpha-2-macroglobulin bait region" evidence="4">
    <location>
        <begin position="778"/>
        <end position="926"/>
    </location>
</feature>
<sequence length="1683" mass="184837">MNHIGLQRLISFMKGHRTATFVSGVLLSTTLLLTGCDDSKSKDETVVAPAPVTTQATTSTPDTPVSKAKDAATLAELAKRHADQPLTLLDASELQLDGASAMVLTFSQPLDPNQDFASQVHLVDTVSGKIDGGWELSDNLMELRLRHLKPERKLLLTVDSTLKGVGGAQLGAQQQQQITIRDIKPSVGFASRGSLLPAKLAQGLPVMALNVDNVDVNFFRIKQDSLANFLATWQYRSSLSNWESDDLLKMADLVYTGRFDLNPAVNTREKLLLPLADIKPLQESGVYLAVMQQAGHYSYTNAATLFTLSDIGVSLHSYHNRMDVFTQALAGGAAMKGVSLQLLDDKGQVLAQAETDGQGHAQLDKNTKAKLLLASQNGQTSLIDLNAPALDLAEFDIAGPEGFQKQFFAFGPRDLYRPGETLIVNGLLRDADGKPLTTQPVKVDILKPDSQVVRSFVWQPQEGLYQYQYAIPEAGPTGEWSLRFDLGDNQPRLYKFKVEDFLPERMALDISASKEPIATDSEASFAITGRYLYGAPASGNRLQGQLFLRPQREAVASLPGFEFGSIIEENLSRTLDEFDTTLDSDGQTDVEVENNWQNAQSPLKVILQASLLESGGRPVTRRAEQAVWPAEALAGIRPLFNKQQVYDYRSDSYKSQAMVDQDTQADFEIVYANADGEKLAVDGLKVKLVRERRDYYWQWSESDGWQSLFDKKDLQLAEQTVNIAANGSAKVSFPVEWGAYRIEVSNPDNELVSSSRFWAGYSWQDNTSGSGAVRPDQVKLTLDKPAYRPGEKVKLHIQAPAAGNGYLLVESSDGPLWWQEVTIPEGGTEVEVPINHGWNRHDLYLSATVIRPGDKAQQSTPKRAIGLLHLPLVDETRKLALQLDAPARIRPNQTLTVKVKAERTGAPLPEKVQVLVSAVDSGILNITDYTTPDPYDAFFGRKRYSADQYDVYGQLIEGQGRLASLRFGGDGDDEDALSRGGKKPITEVTIVAQQAQPVTLNAQGEGTVELAIPDFNGELRLMAQAWSQEDFGKAESKVVVAAPLIAQLAMPRFLAGGDSTELALDLSNLSGQPQTVSLNLVASDLLALKGEPTQTVTLANGERKTVLIPVRALNGFGQGDIGLTIKGMVLPGEKLADYQHHWKIGVRPAYPAQTRHFANVLRSGESWSLPAEALAGLAPETLQGQLLVTSRPPLNLARYISELYAYPYGCLEQTVSGLYPSLYSSHAQLTALGIKADSDEKRRQTIDVGIEHLLSMQRYNGGFCLWSNDSPEEFWLTAYATDFLYRASQQGYSVPVAALTAANARLQRYLQDPNQIEIRYSEQTKHTRFAVQAYAGLVLAQQQQASLGSLRQLYTRSNDARSGLPLVQLGVALKLMGDMPRAKEAITQGLNTQRSDKDYWLEDYGSSVRDDALILALLTDNNLLPEERDTRLLALSNTLVGRNYLSTQESNALFLAGRTLMSGAETPWQLAIAPQSASLENSTTLTQSSALNQNWSAQQLAEGMQLQNRGDTPLYSRVDVVGYPQQTPVPFSRNLHINRSYIGLDGKPLQLSQLKSGELVLVHLDVWADQRVPDALVVDLLPAGLELENQNLGDSSASLGESANSVTELLQDMQQSDIKHQEFRDDRYVAAVSVDGYRHTTLLYLARAVTPGIYQVPAPQVESMYVPDWRALGVTPMQLEIVK</sequence>
<dbReference type="InterPro" id="IPR041246">
    <property type="entry name" value="Bact_MG10"/>
</dbReference>
<dbReference type="InterPro" id="IPR049120">
    <property type="entry name" value="A2M_bMG2"/>
</dbReference>
<dbReference type="RefSeq" id="WP_053009566.1">
    <property type="nucleotide sequence ID" value="NZ_CWJI01000004.1"/>
</dbReference>
<dbReference type="InterPro" id="IPR008930">
    <property type="entry name" value="Terpenoid_cyclase/PrenylTrfase"/>
</dbReference>
<accession>A0A0H5LVM4</accession>
<organism evidence="6 7">
    <name type="scientific">Yersinia intermedia</name>
    <dbReference type="NCBI Taxonomy" id="631"/>
    <lineage>
        <taxon>Bacteria</taxon>
        <taxon>Pseudomonadati</taxon>
        <taxon>Pseudomonadota</taxon>
        <taxon>Gammaproteobacteria</taxon>
        <taxon>Enterobacterales</taxon>
        <taxon>Yersiniaceae</taxon>
        <taxon>Yersinia</taxon>
    </lineage>
</organism>
<dbReference type="SMART" id="SM01359">
    <property type="entry name" value="A2M_N_2"/>
    <property type="match status" value="1"/>
</dbReference>
<evidence type="ECO:0000256" key="1">
    <source>
        <dbReference type="ARBA" id="ARBA00010556"/>
    </source>
</evidence>
<dbReference type="Pfam" id="PF11974">
    <property type="entry name" value="bMG3"/>
    <property type="match status" value="1"/>
</dbReference>
<dbReference type="GO" id="GO:0005615">
    <property type="term" value="C:extracellular space"/>
    <property type="evidence" value="ECO:0007669"/>
    <property type="project" value="InterPro"/>
</dbReference>
<dbReference type="InterPro" id="IPR041462">
    <property type="entry name" value="Bact_A2M_MG6"/>
</dbReference>
<dbReference type="SUPFAM" id="SSF48239">
    <property type="entry name" value="Terpenoid cyclases/Protein prenyltransferases"/>
    <property type="match status" value="1"/>
</dbReference>
<dbReference type="InterPro" id="IPR049122">
    <property type="entry name" value="A2MG_CUB"/>
</dbReference>
<dbReference type="Pfam" id="PF07703">
    <property type="entry name" value="A2M_BRD"/>
    <property type="match status" value="1"/>
</dbReference>
<feature type="domain" description="Alpha-2-macroglobulin" evidence="5">
    <location>
        <begin position="991"/>
        <end position="1080"/>
    </location>
</feature>
<dbReference type="Gene3D" id="1.50.10.20">
    <property type="match status" value="1"/>
</dbReference>
<evidence type="ECO:0000256" key="2">
    <source>
        <dbReference type="ARBA" id="ARBA00022729"/>
    </source>
</evidence>
<dbReference type="GO" id="GO:0004866">
    <property type="term" value="F:endopeptidase inhibitor activity"/>
    <property type="evidence" value="ECO:0007669"/>
    <property type="project" value="UniProtKB-UniRule"/>
</dbReference>
<evidence type="ECO:0000313" key="6">
    <source>
        <dbReference type="EMBL" id="CRY55199.1"/>
    </source>
</evidence>
<dbReference type="InterPro" id="IPR001599">
    <property type="entry name" value="Macroglobln_a2"/>
</dbReference>
<dbReference type="Gene3D" id="2.60.40.1930">
    <property type="match status" value="1"/>
</dbReference>
<reference evidence="7" key="1">
    <citation type="submission" date="2015-03" db="EMBL/GenBank/DDBJ databases">
        <authorList>
            <consortium name="Pathogen Informatics"/>
        </authorList>
    </citation>
    <scope>NUCLEOTIDE SEQUENCE [LARGE SCALE GENOMIC DNA]</scope>
    <source>
        <strain evidence="7">R148</strain>
    </source>
</reference>
<proteinExistence type="inferred from homology"/>
<dbReference type="EMBL" id="CWJI01000004">
    <property type="protein sequence ID" value="CRY55199.1"/>
    <property type="molecule type" value="Genomic_DNA"/>
</dbReference>
<dbReference type="Pfam" id="PF17972">
    <property type="entry name" value="bMG5"/>
    <property type="match status" value="1"/>
</dbReference>
<dbReference type="InterPro" id="IPR002890">
    <property type="entry name" value="MG2"/>
</dbReference>
<name>A0A0H5LVM4_YERIN</name>
<dbReference type="Proteomes" id="UP000043316">
    <property type="component" value="Unassembled WGS sequence"/>
</dbReference>
<evidence type="ECO:0000313" key="7">
    <source>
        <dbReference type="Proteomes" id="UP000043316"/>
    </source>
</evidence>
<dbReference type="Pfam" id="PF00207">
    <property type="entry name" value="A2M"/>
    <property type="match status" value="1"/>
</dbReference>
<protein>
    <recommendedName>
        <fullName evidence="3">Alpha-2-macroglobulin</fullName>
    </recommendedName>
</protein>
<dbReference type="InterPro" id="IPR026284">
    <property type="entry name" value="A2MG_proteobact"/>
</dbReference>
<keyword evidence="3" id="KW-1003">Cell membrane</keyword>
<dbReference type="SMART" id="SM01419">
    <property type="entry name" value="Thiol-ester_cl"/>
    <property type="match status" value="1"/>
</dbReference>
<dbReference type="Pfam" id="PF21765">
    <property type="entry name" value="CUB_A2MG"/>
    <property type="match status" value="1"/>
</dbReference>
<evidence type="ECO:0000256" key="3">
    <source>
        <dbReference type="PIRNR" id="PIRNR038980"/>
    </source>
</evidence>
<evidence type="ECO:0000259" key="4">
    <source>
        <dbReference type="SMART" id="SM01359"/>
    </source>
</evidence>
<dbReference type="Pfam" id="PF07678">
    <property type="entry name" value="TED_complement"/>
    <property type="match status" value="1"/>
</dbReference>
<dbReference type="InterPro" id="IPR051802">
    <property type="entry name" value="YfhM-like"/>
</dbReference>
<dbReference type="Pfam" id="PF17970">
    <property type="entry name" value="bMG1"/>
    <property type="match status" value="1"/>
</dbReference>
<dbReference type="InterPro" id="IPR021868">
    <property type="entry name" value="Alpha_2_Macroglob_MG3"/>
</dbReference>
<dbReference type="PANTHER" id="PTHR40094:SF1">
    <property type="entry name" value="UBIQUITIN DOMAIN-CONTAINING PROTEIN"/>
    <property type="match status" value="1"/>
</dbReference>
<dbReference type="InterPro" id="IPR041203">
    <property type="entry name" value="Bact_A2M_MG5"/>
</dbReference>
<gene>
    <name evidence="6" type="ORF">ERS008476_02181</name>
</gene>
<dbReference type="CDD" id="cd02891">
    <property type="entry name" value="A2M_like"/>
    <property type="match status" value="1"/>
</dbReference>